<protein>
    <submittedName>
        <fullName evidence="1">Uncharacterized protein</fullName>
    </submittedName>
</protein>
<reference evidence="2" key="1">
    <citation type="submission" date="2016-09" db="EMBL/GenBank/DDBJ databases">
        <authorList>
            <person name="Varghese N."/>
            <person name="Submissions S."/>
        </authorList>
    </citation>
    <scope>NUCLEOTIDE SEQUENCE [LARGE SCALE GENOMIC DNA]</scope>
    <source>
        <strain evidence="2">25nlg</strain>
    </source>
</reference>
<dbReference type="Proteomes" id="UP000242662">
    <property type="component" value="Unassembled WGS sequence"/>
</dbReference>
<accession>A0A1G6GY38</accession>
<organism evidence="1 2">
    <name type="scientific">Shouchella lonarensis</name>
    <dbReference type="NCBI Taxonomy" id="1464122"/>
    <lineage>
        <taxon>Bacteria</taxon>
        <taxon>Bacillati</taxon>
        <taxon>Bacillota</taxon>
        <taxon>Bacilli</taxon>
        <taxon>Bacillales</taxon>
        <taxon>Bacillaceae</taxon>
        <taxon>Shouchella</taxon>
    </lineage>
</organism>
<dbReference type="STRING" id="1464122.SAMN05421737_102147"/>
<gene>
    <name evidence="1" type="ORF">SAMN05421737_102147</name>
</gene>
<proteinExistence type="predicted"/>
<dbReference type="AlphaFoldDB" id="A0A1G6GY38"/>
<name>A0A1G6GY38_9BACI</name>
<dbReference type="OrthoDB" id="2845927at2"/>
<dbReference type="RefSeq" id="WP_090774725.1">
    <property type="nucleotide sequence ID" value="NZ_FMYM01000002.1"/>
</dbReference>
<evidence type="ECO:0000313" key="2">
    <source>
        <dbReference type="Proteomes" id="UP000242662"/>
    </source>
</evidence>
<sequence length="474" mass="54052">MTMKRVLTVMAVLLVIAGLGGGGYFVYAKMASPEAKLLKAFEALQKEEKVKIDSDFNMTLSFDQTSRETFDVEEEQQVYVDAMLDMLKNIEGDVSTLYDRKQKVMELDAMFHIDGDMNGENVGVKLPFQMYLDEKAEEVAIDLDVYPKLLQDLTDILLNHVYLNTPEGEELTRVMEEEGMAVDGFVGGMKDAIIPVIEEAIQGAKYVSNFEDADLDLGEGKTYFGEHHIWGTFVGKEVMQYLQEKTEGKYISSENDWINLSVKNDMLVRAYMHALKEMKEDKEAKAHFEDDMSITLDEAIENLEEILFESDDEVEIEHELAFKLVDSKIEETKYSAVFSSEKDGHETTGTMSVESVYTYGDVNFQFHSEEREALNQSDMEATFEEAENEIEGRMEAVLTEFMKEKAETNAAEIEAAFKENMTDEEFQAFIAALEANEVVGSDLDLTEEEMYYFVLELEYAGFVREGTVELYMYE</sequence>
<dbReference type="EMBL" id="FMYM01000002">
    <property type="protein sequence ID" value="SDB86861.1"/>
    <property type="molecule type" value="Genomic_DNA"/>
</dbReference>
<evidence type="ECO:0000313" key="1">
    <source>
        <dbReference type="EMBL" id="SDB86861.1"/>
    </source>
</evidence>
<keyword evidence="2" id="KW-1185">Reference proteome</keyword>